<dbReference type="Proteomes" id="UP001221757">
    <property type="component" value="Unassembled WGS sequence"/>
</dbReference>
<accession>A0AAD7DUX6</accession>
<evidence type="ECO:0000256" key="1">
    <source>
        <dbReference type="SAM" id="MobiDB-lite"/>
    </source>
</evidence>
<evidence type="ECO:0000313" key="2">
    <source>
        <dbReference type="EMBL" id="KAJ7699678.1"/>
    </source>
</evidence>
<protein>
    <submittedName>
        <fullName evidence="2">Uncharacterized protein</fullName>
    </submittedName>
</protein>
<name>A0AAD7DUX6_MYCRO</name>
<dbReference type="EMBL" id="JARKIE010000022">
    <property type="protein sequence ID" value="KAJ7699678.1"/>
    <property type="molecule type" value="Genomic_DNA"/>
</dbReference>
<reference evidence="2" key="1">
    <citation type="submission" date="2023-03" db="EMBL/GenBank/DDBJ databases">
        <title>Massive genome expansion in bonnet fungi (Mycena s.s.) driven by repeated elements and novel gene families across ecological guilds.</title>
        <authorList>
            <consortium name="Lawrence Berkeley National Laboratory"/>
            <person name="Harder C.B."/>
            <person name="Miyauchi S."/>
            <person name="Viragh M."/>
            <person name="Kuo A."/>
            <person name="Thoen E."/>
            <person name="Andreopoulos B."/>
            <person name="Lu D."/>
            <person name="Skrede I."/>
            <person name="Drula E."/>
            <person name="Henrissat B."/>
            <person name="Morin E."/>
            <person name="Kohler A."/>
            <person name="Barry K."/>
            <person name="LaButti K."/>
            <person name="Morin E."/>
            <person name="Salamov A."/>
            <person name="Lipzen A."/>
            <person name="Mereny Z."/>
            <person name="Hegedus B."/>
            <person name="Baldrian P."/>
            <person name="Stursova M."/>
            <person name="Weitz H."/>
            <person name="Taylor A."/>
            <person name="Grigoriev I.V."/>
            <person name="Nagy L.G."/>
            <person name="Martin F."/>
            <person name="Kauserud H."/>
        </authorList>
    </citation>
    <scope>NUCLEOTIDE SEQUENCE</scope>
    <source>
        <strain evidence="2">CBHHK067</strain>
    </source>
</reference>
<comment type="caution">
    <text evidence="2">The sequence shown here is derived from an EMBL/GenBank/DDBJ whole genome shotgun (WGS) entry which is preliminary data.</text>
</comment>
<evidence type="ECO:0000313" key="3">
    <source>
        <dbReference type="Proteomes" id="UP001221757"/>
    </source>
</evidence>
<keyword evidence="3" id="KW-1185">Reference proteome</keyword>
<organism evidence="2 3">
    <name type="scientific">Mycena rosella</name>
    <name type="common">Pink bonnet</name>
    <name type="synonym">Agaricus rosellus</name>
    <dbReference type="NCBI Taxonomy" id="1033263"/>
    <lineage>
        <taxon>Eukaryota</taxon>
        <taxon>Fungi</taxon>
        <taxon>Dikarya</taxon>
        <taxon>Basidiomycota</taxon>
        <taxon>Agaricomycotina</taxon>
        <taxon>Agaricomycetes</taxon>
        <taxon>Agaricomycetidae</taxon>
        <taxon>Agaricales</taxon>
        <taxon>Marasmiineae</taxon>
        <taxon>Mycenaceae</taxon>
        <taxon>Mycena</taxon>
    </lineage>
</organism>
<gene>
    <name evidence="2" type="ORF">B0H17DRAFT_1129275</name>
</gene>
<dbReference type="AlphaFoldDB" id="A0AAD7DUX6"/>
<proteinExistence type="predicted"/>
<feature type="region of interest" description="Disordered" evidence="1">
    <location>
        <begin position="1"/>
        <end position="34"/>
    </location>
</feature>
<feature type="region of interest" description="Disordered" evidence="1">
    <location>
        <begin position="306"/>
        <end position="331"/>
    </location>
</feature>
<sequence>MPLGAIAQAKGSSAPEHRRHGGGGSTGLRAHVERTDPKEIQMRPLQSAYAWTEVVASGGNGAPGRETCRTAGYPYRLAGAIAYDNAPVKASRLLASPELSAGEALDTMPVSSSGKAAHVDNSVSGRSTGNLRGLLHQLACDRSGVVRVRTPAPRNGSNTRFPGSFPPPAIAWIPRKMCLEECERCRRGRAKDAIQIRPLLRAYADEEGRSQDNISSRFEYTSGANASASIPLRPEDLHQHKQQRCKKPLQHYAPLARSTSGRISVPLVASHLQSTARISGRRVGAEAGLAQAQKCAVRWTSPSGLPRGFASPRRKKAALSGSRAAPKRRKERVQDIRDIIPRPYHDKFSLPILRSVGTLPFVDRRTSVPQTRSRSLTALRCGIPAKLKSLGVQERRG</sequence>